<feature type="compositionally biased region" description="Pro residues" evidence="1">
    <location>
        <begin position="54"/>
        <end position="74"/>
    </location>
</feature>
<feature type="region of interest" description="Disordered" evidence="1">
    <location>
        <begin position="36"/>
        <end position="146"/>
    </location>
</feature>
<feature type="compositionally biased region" description="Low complexity" evidence="1">
    <location>
        <begin position="76"/>
        <end position="86"/>
    </location>
</feature>
<protein>
    <submittedName>
        <fullName evidence="2">Uncharacterized protein</fullName>
    </submittedName>
</protein>
<dbReference type="AlphaFoldDB" id="A0A6B2L5B0"/>
<organism evidence="2">
    <name type="scientific">Arcella intermedia</name>
    <dbReference type="NCBI Taxonomy" id="1963864"/>
    <lineage>
        <taxon>Eukaryota</taxon>
        <taxon>Amoebozoa</taxon>
        <taxon>Tubulinea</taxon>
        <taxon>Elardia</taxon>
        <taxon>Arcellinida</taxon>
        <taxon>Sphaerothecina</taxon>
        <taxon>Arcellidae</taxon>
        <taxon>Arcella</taxon>
    </lineage>
</organism>
<evidence type="ECO:0000256" key="1">
    <source>
        <dbReference type="SAM" id="MobiDB-lite"/>
    </source>
</evidence>
<name>A0A6B2L5B0_9EUKA</name>
<dbReference type="EMBL" id="GIBP01003142">
    <property type="protein sequence ID" value="NDV32111.1"/>
    <property type="molecule type" value="Transcribed_RNA"/>
</dbReference>
<feature type="compositionally biased region" description="Pro residues" evidence="1">
    <location>
        <begin position="87"/>
        <end position="106"/>
    </location>
</feature>
<proteinExistence type="predicted"/>
<accession>A0A6B2L5B0</accession>
<sequence length="385" mass="42972">MGNYGSGLNLFDPSVLIPVPLNLPVVSSPNHAIEYSPLPDPPRSPPTLTLFPVQPAPSPNPQPLNHPAPAPIPSWQPASTPYYQSPSTPPSYPPPAPAPSHQPPPVLYNYNQPQQPGAGPEPSYVPRTPNPFLPTVQPPAPPQNNAHQPFPHQAFPPQQPLPYWNGYQQNMQTIQTAQACNPPPVPGQWEPFHPVTVQFGFPEERPHFGTLPARPLEGRVLADSPYDTAPPSRSPSNIRDRKSFAICAVRCASRIEGLGVTWDDTKRCFHVARMNPNILSFIQCCRAAYDVRERINKNYYAEFFEDSKHLFRRVGANKKVPKKKPVEVVPNLAEDEKGPLREYCVEFVEKLRIVKNLFRGVEGLKDCYKFDAFFNGLGNLHEDIC</sequence>
<feature type="compositionally biased region" description="Pro residues" evidence="1">
    <location>
        <begin position="128"/>
        <end position="142"/>
    </location>
</feature>
<reference evidence="2" key="1">
    <citation type="journal article" date="2020" name="J. Eukaryot. Microbiol.">
        <title>De novo Sequencing, Assembly and Annotation of the Transcriptome for the Free-Living Testate Amoeba Arcella intermedia.</title>
        <authorList>
            <person name="Ribeiro G.M."/>
            <person name="Porfirio-Sousa A.L."/>
            <person name="Maurer-Alcala X.X."/>
            <person name="Katz L.A."/>
            <person name="Lahr D.J.G."/>
        </authorList>
    </citation>
    <scope>NUCLEOTIDE SEQUENCE</scope>
</reference>
<evidence type="ECO:0000313" key="2">
    <source>
        <dbReference type="EMBL" id="NDV32111.1"/>
    </source>
</evidence>